<dbReference type="GO" id="GO:0016758">
    <property type="term" value="F:hexosyltransferase activity"/>
    <property type="evidence" value="ECO:0007669"/>
    <property type="project" value="UniProtKB-ARBA"/>
</dbReference>
<dbReference type="PATRIC" id="fig|1348334.3.peg.28"/>
<protein>
    <submittedName>
        <fullName evidence="2">Glycosyl transferase 2 family protein</fullName>
    </submittedName>
</protein>
<sequence>MIIPAYNAEPFIAKTLTSVLAQTYKNIEVLVVDDGSQDQTAKIVQLFAEKDKRVTLFQQPNSGVAAARNLAIEKSKGEFIAPLDADDIWSAQNIEKQLQCIQIEASIGLVYAWSVEIDENDTFIGGFHGFEYEGDIYKELLYRNFIGNASAVLIRRSCLEKVGTYDPQLRVQNAQGCEDWDLYLRIAECYQVRVVKDFLIGYRQVTNSMSRNYNAMAKSHQLVLETIQRKYPEIPDTMYQWSQGNFYVYLAHQSSRNQNPKGAFFWLYQSLNFDSKMILLRYDLYTLTLKNFVKIIIYQILGLNHTRFDDDHKKSNTTQKLKFKHITKDSLNYRMKIRQLLPSNIYERIRFKGLTFNLNSTRFI</sequence>
<evidence type="ECO:0000313" key="3">
    <source>
        <dbReference type="Proteomes" id="UP000017127"/>
    </source>
</evidence>
<dbReference type="SUPFAM" id="SSF53448">
    <property type="entry name" value="Nucleotide-diphospho-sugar transferases"/>
    <property type="match status" value="1"/>
</dbReference>
<comment type="caution">
    <text evidence="2">The sequence shown here is derived from an EMBL/GenBank/DDBJ whole genome shotgun (WGS) entry which is preliminary data.</text>
</comment>
<keyword evidence="3" id="KW-1185">Reference proteome</keyword>
<feature type="domain" description="Glycosyltransferase 2-like" evidence="1">
    <location>
        <begin position="2"/>
        <end position="162"/>
    </location>
</feature>
<dbReference type="EMBL" id="AUZM01000001">
    <property type="protein sequence ID" value="ERT09835.1"/>
    <property type="molecule type" value="Genomic_DNA"/>
</dbReference>
<reference evidence="2 3" key="1">
    <citation type="journal article" date="2013" name="Front. Microbiol.">
        <title>Comparative genomic analyses of the cyanobacterium, Lyngbya aestuarii BL J, a powerful hydrogen producer.</title>
        <authorList>
            <person name="Kothari A."/>
            <person name="Vaughn M."/>
            <person name="Garcia-Pichel F."/>
        </authorList>
    </citation>
    <scope>NUCLEOTIDE SEQUENCE [LARGE SCALE GENOMIC DNA]</scope>
    <source>
        <strain evidence="2 3">BL J</strain>
    </source>
</reference>
<dbReference type="CDD" id="cd00761">
    <property type="entry name" value="Glyco_tranf_GTA_type"/>
    <property type="match status" value="1"/>
</dbReference>
<keyword evidence="2" id="KW-0808">Transferase</keyword>
<dbReference type="InterPro" id="IPR001173">
    <property type="entry name" value="Glyco_trans_2-like"/>
</dbReference>
<dbReference type="PANTHER" id="PTHR22916">
    <property type="entry name" value="GLYCOSYLTRANSFERASE"/>
    <property type="match status" value="1"/>
</dbReference>
<organism evidence="2 3">
    <name type="scientific">Lyngbya aestuarii BL J</name>
    <dbReference type="NCBI Taxonomy" id="1348334"/>
    <lineage>
        <taxon>Bacteria</taxon>
        <taxon>Bacillati</taxon>
        <taxon>Cyanobacteriota</taxon>
        <taxon>Cyanophyceae</taxon>
        <taxon>Oscillatoriophycideae</taxon>
        <taxon>Oscillatoriales</taxon>
        <taxon>Microcoleaceae</taxon>
        <taxon>Lyngbya</taxon>
    </lineage>
</organism>
<dbReference type="Proteomes" id="UP000017127">
    <property type="component" value="Unassembled WGS sequence"/>
</dbReference>
<gene>
    <name evidence="2" type="ORF">M595_0028</name>
</gene>
<dbReference type="Pfam" id="PF00535">
    <property type="entry name" value="Glycos_transf_2"/>
    <property type="match status" value="1"/>
</dbReference>
<evidence type="ECO:0000313" key="2">
    <source>
        <dbReference type="EMBL" id="ERT09835.1"/>
    </source>
</evidence>
<accession>U7QRU1</accession>
<dbReference type="InterPro" id="IPR029044">
    <property type="entry name" value="Nucleotide-diphossugar_trans"/>
</dbReference>
<evidence type="ECO:0000259" key="1">
    <source>
        <dbReference type="Pfam" id="PF00535"/>
    </source>
</evidence>
<proteinExistence type="predicted"/>
<name>U7QRU1_9CYAN</name>
<dbReference type="AlphaFoldDB" id="U7QRU1"/>
<dbReference type="Gene3D" id="3.90.550.10">
    <property type="entry name" value="Spore Coat Polysaccharide Biosynthesis Protein SpsA, Chain A"/>
    <property type="match status" value="1"/>
</dbReference>
<dbReference type="PANTHER" id="PTHR22916:SF3">
    <property type="entry name" value="UDP-GLCNAC:BETAGAL BETA-1,3-N-ACETYLGLUCOSAMINYLTRANSFERASE-LIKE PROTEIN 1"/>
    <property type="match status" value="1"/>
</dbReference>